<protein>
    <submittedName>
        <fullName evidence="5">FGGY-family carbohydrate kinase</fullName>
        <ecNumber evidence="5">2.7.1.-</ecNumber>
    </submittedName>
</protein>
<dbReference type="InterPro" id="IPR000577">
    <property type="entry name" value="Carb_kinase_FGGY"/>
</dbReference>
<evidence type="ECO:0000259" key="4">
    <source>
        <dbReference type="Pfam" id="PF00370"/>
    </source>
</evidence>
<evidence type="ECO:0000256" key="3">
    <source>
        <dbReference type="ARBA" id="ARBA00022777"/>
    </source>
</evidence>
<evidence type="ECO:0000256" key="1">
    <source>
        <dbReference type="ARBA" id="ARBA00009156"/>
    </source>
</evidence>
<proteinExistence type="inferred from homology"/>
<dbReference type="PANTHER" id="PTHR43095:SF2">
    <property type="entry name" value="GLUCONOKINASE"/>
    <property type="match status" value="1"/>
</dbReference>
<comment type="similarity">
    <text evidence="1">Belongs to the FGGY kinase family.</text>
</comment>
<keyword evidence="6" id="KW-1185">Reference proteome</keyword>
<dbReference type="PIRSF" id="PIRSF000538">
    <property type="entry name" value="GlpK"/>
    <property type="match status" value="1"/>
</dbReference>
<dbReference type="SUPFAM" id="SSF53067">
    <property type="entry name" value="Actin-like ATPase domain"/>
    <property type="match status" value="2"/>
</dbReference>
<dbReference type="InterPro" id="IPR018484">
    <property type="entry name" value="FGGY_N"/>
</dbReference>
<keyword evidence="3 5" id="KW-0418">Kinase</keyword>
<dbReference type="Gene3D" id="3.30.420.40">
    <property type="match status" value="2"/>
</dbReference>
<dbReference type="EC" id="2.7.1.-" evidence="5"/>
<dbReference type="GO" id="GO:0016301">
    <property type="term" value="F:kinase activity"/>
    <property type="evidence" value="ECO:0007669"/>
    <property type="project" value="UniProtKB-KW"/>
</dbReference>
<dbReference type="EMBL" id="JBHSJJ010000021">
    <property type="protein sequence ID" value="MFC4874705.1"/>
    <property type="molecule type" value="Genomic_DNA"/>
</dbReference>
<dbReference type="CDD" id="cd07798">
    <property type="entry name" value="ASKHA_NBD_FGGY_YoaC-like"/>
    <property type="match status" value="1"/>
</dbReference>
<name>A0ABV9T7I2_9BACT</name>
<accession>A0ABV9T7I2</accession>
<evidence type="ECO:0000256" key="2">
    <source>
        <dbReference type="ARBA" id="ARBA00022679"/>
    </source>
</evidence>
<sequence>MPLIPGYIVVDVGTGNVRVAITDRLGKILSFERRSMSYLSDEAFESSFYFNPGELWEKIGNMVKLVLEKAAGQVEIKAITASSQREGIVLMDKDGNSLLGLPNHDHRGRAWEDTVKEKERIYELTGRFPSSLFSAFKLIGTREKYQGLYSKVSQVLSISDWVQFQLSGVMGYEHSQASETLLYDVEKMVWSDELAGIFGINLRMMPPLHHSGEILGTLNAQMASEWDLNDNVPVVVGGADTQLAIKSTRPMPGDIVLVSGTTTPVVKVVDHYRLDKRQRSWTGRHIERGQFILETNAGVTGLNFQRLKEIFYPNEGYEVIENELKAYQGNNCLASLGSLIAGDAPLTTGGFFFKVPVGQDLGRAAFIQAALWDMACSIKENYNVLVEIEDYDRDYVWGCGGGFQSHTLSSYLGELLQKKIRIRENFSQASVTGAALVCNEALGITPTPEDHENVVEIESGTGDGQQYEAWKRWRKNLRQIEI</sequence>
<dbReference type="InterPro" id="IPR043129">
    <property type="entry name" value="ATPase_NBD"/>
</dbReference>
<evidence type="ECO:0000313" key="5">
    <source>
        <dbReference type="EMBL" id="MFC4874705.1"/>
    </source>
</evidence>
<dbReference type="RefSeq" id="WP_377068810.1">
    <property type="nucleotide sequence ID" value="NZ_JBHSJJ010000021.1"/>
</dbReference>
<dbReference type="Pfam" id="PF00370">
    <property type="entry name" value="FGGY_N"/>
    <property type="match status" value="1"/>
</dbReference>
<reference evidence="6" key="1">
    <citation type="journal article" date="2019" name="Int. J. Syst. Evol. Microbiol.">
        <title>The Global Catalogue of Microorganisms (GCM) 10K type strain sequencing project: providing services to taxonomists for standard genome sequencing and annotation.</title>
        <authorList>
            <consortium name="The Broad Institute Genomics Platform"/>
            <consortium name="The Broad Institute Genome Sequencing Center for Infectious Disease"/>
            <person name="Wu L."/>
            <person name="Ma J."/>
        </authorList>
    </citation>
    <scope>NUCLEOTIDE SEQUENCE [LARGE SCALE GENOMIC DNA]</scope>
    <source>
        <strain evidence="6">CGMCC 4.7466</strain>
    </source>
</reference>
<keyword evidence="2 5" id="KW-0808">Transferase</keyword>
<organism evidence="5 6">
    <name type="scientific">Negadavirga shengliensis</name>
    <dbReference type="NCBI Taxonomy" id="1389218"/>
    <lineage>
        <taxon>Bacteria</taxon>
        <taxon>Pseudomonadati</taxon>
        <taxon>Bacteroidota</taxon>
        <taxon>Cytophagia</taxon>
        <taxon>Cytophagales</taxon>
        <taxon>Cyclobacteriaceae</taxon>
        <taxon>Negadavirga</taxon>
    </lineage>
</organism>
<dbReference type="InterPro" id="IPR050406">
    <property type="entry name" value="FGGY_Carb_Kinase"/>
</dbReference>
<evidence type="ECO:0000313" key="6">
    <source>
        <dbReference type="Proteomes" id="UP001595818"/>
    </source>
</evidence>
<gene>
    <name evidence="5" type="ORF">ACFPFU_23580</name>
</gene>
<dbReference type="PANTHER" id="PTHR43095">
    <property type="entry name" value="SUGAR KINASE"/>
    <property type="match status" value="1"/>
</dbReference>
<dbReference type="Proteomes" id="UP001595818">
    <property type="component" value="Unassembled WGS sequence"/>
</dbReference>
<feature type="domain" description="Carbohydrate kinase FGGY N-terminal" evidence="4">
    <location>
        <begin position="7"/>
        <end position="244"/>
    </location>
</feature>
<comment type="caution">
    <text evidence="5">The sequence shown here is derived from an EMBL/GenBank/DDBJ whole genome shotgun (WGS) entry which is preliminary data.</text>
</comment>